<organism evidence="1 2">
    <name type="scientific">Candidatus Accumulibacter adjunctus</name>
    <dbReference type="NCBI Taxonomy" id="1454001"/>
    <lineage>
        <taxon>Bacteria</taxon>
        <taxon>Pseudomonadati</taxon>
        <taxon>Pseudomonadota</taxon>
        <taxon>Betaproteobacteria</taxon>
        <taxon>Candidatus Accumulibacter</taxon>
    </lineage>
</organism>
<comment type="caution">
    <text evidence="1">The sequence shown here is derived from an EMBL/GenBank/DDBJ whole genome shotgun (WGS) entry which is preliminary data.</text>
</comment>
<dbReference type="InterPro" id="IPR010272">
    <property type="entry name" value="T6SS_TssF"/>
</dbReference>
<accession>A0A011NIW2</accession>
<reference evidence="1" key="1">
    <citation type="submission" date="2014-02" db="EMBL/GenBank/DDBJ databases">
        <title>Expanding our view of genomic diversity in Candidatus Accumulibacter clades.</title>
        <authorList>
            <person name="Skennerton C.T."/>
            <person name="Barr J.J."/>
            <person name="Slater F.R."/>
            <person name="Bond P.L."/>
            <person name="Tyson G.W."/>
        </authorList>
    </citation>
    <scope>NUCLEOTIDE SEQUENCE [LARGE SCALE GENOMIC DNA]</scope>
</reference>
<gene>
    <name evidence="1" type="ORF">AW08_03666</name>
</gene>
<dbReference type="Proteomes" id="UP000020218">
    <property type="component" value="Unassembled WGS sequence"/>
</dbReference>
<dbReference type="NCBIfam" id="TIGR03359">
    <property type="entry name" value="VI_chp_6"/>
    <property type="match status" value="1"/>
</dbReference>
<dbReference type="PIRSF" id="PIRSF028304">
    <property type="entry name" value="UCP028304"/>
    <property type="match status" value="1"/>
</dbReference>
<dbReference type="STRING" id="1454001.AW08_03666"/>
<keyword evidence="2" id="KW-1185">Reference proteome</keyword>
<dbReference type="EMBL" id="JFAX01000034">
    <property type="protein sequence ID" value="EXI64477.1"/>
    <property type="molecule type" value="Genomic_DNA"/>
</dbReference>
<sequence>MNSHFLEHYERELRHLRMMGTEFAAAFPKIAGRLDIGGFEIRDPYVERLLQGTAFLAARIQMKLDAEFPRFSHRLLEMLYPHYLAPTPSMLVAQFQPVLADANLAAGKAIVPRGTALRAASGKASGTKCVFSTSQSVTLWPAELIEASYFSFAADLPISRLPLAERCKGGFRLKLRCTSGLRFAQTVIDRLCFHLGGADEAYRLHELLGTSVLGALCIAGGPRSESSYAFLPADRVQLMGFDDEQALLPVPARNFGGYRLLQEYFSLPQRYLFFEVSGLREAVRANNSNELELVVLFGRGEAGLEKLVDTSNFMLHCTPAINLFEKVIDRIHLTDSAHEFHVVPDRTRPTDFELYDLRKVVGYGTGADNEQVFRPFYADHHAAEDRSQGYFSLRREPRLPSEKQQRVGAAASGYIGSEVFLSLVDPNEAPYRTELRQLSLRARCTNRDLPLYMVLGGGKSDFSLEIAAPVEAIRCVQGPSKPYPAVVDGAQAWSFISQLSLNYLSLLDTSPDEGAAALRELLSLYATTADAGMHRQVEGLRSINCEQVVSRLPLAGPLCFGRGIRISLEIDELCFEGGSAFLLGSVLERFLARHVSINSFTETVLRTVKRGEIMHWPARCGLRPIL</sequence>
<name>A0A011NIW2_9PROT</name>
<dbReference type="PATRIC" id="fig|1454001.3.peg.3704"/>
<dbReference type="AlphaFoldDB" id="A0A011NIW2"/>
<proteinExistence type="predicted"/>
<dbReference type="PANTHER" id="PTHR35370:SF1">
    <property type="entry name" value="TYPE VI SECRETION SYSTEM COMPONENT TSSF1"/>
    <property type="match status" value="1"/>
</dbReference>
<protein>
    <submittedName>
        <fullName evidence="1">Type VI secretion protein, family</fullName>
    </submittedName>
</protein>
<evidence type="ECO:0000313" key="1">
    <source>
        <dbReference type="EMBL" id="EXI64477.1"/>
    </source>
</evidence>
<evidence type="ECO:0000313" key="2">
    <source>
        <dbReference type="Proteomes" id="UP000020218"/>
    </source>
</evidence>
<dbReference type="PANTHER" id="PTHR35370">
    <property type="entry name" value="CYTOPLASMIC PROTEIN-RELATED-RELATED"/>
    <property type="match status" value="1"/>
</dbReference>
<dbReference type="Pfam" id="PF05947">
    <property type="entry name" value="T6SS_TssF"/>
    <property type="match status" value="1"/>
</dbReference>